<dbReference type="InterPro" id="IPR050259">
    <property type="entry name" value="SDR"/>
</dbReference>
<evidence type="ECO:0000256" key="2">
    <source>
        <dbReference type="ARBA" id="ARBA00023002"/>
    </source>
</evidence>
<proteinExistence type="inferred from homology"/>
<protein>
    <submittedName>
        <fullName evidence="3">SDR family oxidoreductase</fullName>
    </submittedName>
</protein>
<gene>
    <name evidence="3" type="ORF">H9897_00805</name>
</gene>
<evidence type="ECO:0000256" key="1">
    <source>
        <dbReference type="ARBA" id="ARBA00006484"/>
    </source>
</evidence>
<sequence>MEKILSNKIAIVTASSKGIGLASAIKLAKHGAKVYMAARNEESIKQQIIENPDLNLNFVYFDATNKESIKSMIKTVFEKEKKIDILVNNYGGSNPILDKTILDTNYEDYLNTIDLNLSSVFIASQELCKYMTNKQLPATIVNISTIGSVVPDISRIGYTSSKAAINSLTQNIATQMGIYNIRCNAILPGLIHTDAVKQNLNEKFIKTFKSFTPLKQDGMADDIANAVLYFASDMSKYVTGQLLEVSGGFGKVSPLISLINTKN</sequence>
<dbReference type="InterPro" id="IPR036291">
    <property type="entry name" value="NAD(P)-bd_dom_sf"/>
</dbReference>
<evidence type="ECO:0000313" key="3">
    <source>
        <dbReference type="EMBL" id="MBU3830690.1"/>
    </source>
</evidence>
<evidence type="ECO:0000313" key="4">
    <source>
        <dbReference type="Proteomes" id="UP000824247"/>
    </source>
</evidence>
<organism evidence="3 4">
    <name type="scientific">Candidatus Ureaplasma intestinipullorum</name>
    <dbReference type="NCBI Taxonomy" id="2838770"/>
    <lineage>
        <taxon>Bacteria</taxon>
        <taxon>Bacillati</taxon>
        <taxon>Mycoplasmatota</taxon>
        <taxon>Mycoplasmoidales</taxon>
        <taxon>Mycoplasmoidaceae</taxon>
        <taxon>Ureaplasma</taxon>
    </lineage>
</organism>
<dbReference type="PANTHER" id="PTHR42879:SF2">
    <property type="entry name" value="3-OXOACYL-[ACYL-CARRIER-PROTEIN] REDUCTASE FABG"/>
    <property type="match status" value="1"/>
</dbReference>
<dbReference type="CDD" id="cd05233">
    <property type="entry name" value="SDR_c"/>
    <property type="match status" value="1"/>
</dbReference>
<dbReference type="InterPro" id="IPR002347">
    <property type="entry name" value="SDR_fam"/>
</dbReference>
<reference evidence="3" key="2">
    <citation type="submission" date="2021-04" db="EMBL/GenBank/DDBJ databases">
        <authorList>
            <person name="Gilroy R."/>
        </authorList>
    </citation>
    <scope>NUCLEOTIDE SEQUENCE</scope>
    <source>
        <strain evidence="3">A5-1222</strain>
    </source>
</reference>
<dbReference type="SUPFAM" id="SSF51735">
    <property type="entry name" value="NAD(P)-binding Rossmann-fold domains"/>
    <property type="match status" value="1"/>
</dbReference>
<dbReference type="PRINTS" id="PR00080">
    <property type="entry name" value="SDRFAMILY"/>
</dbReference>
<dbReference type="Pfam" id="PF13561">
    <property type="entry name" value="adh_short_C2"/>
    <property type="match status" value="1"/>
</dbReference>
<dbReference type="GO" id="GO:0016491">
    <property type="term" value="F:oxidoreductase activity"/>
    <property type="evidence" value="ECO:0007669"/>
    <property type="project" value="UniProtKB-KW"/>
</dbReference>
<dbReference type="Gene3D" id="3.40.50.720">
    <property type="entry name" value="NAD(P)-binding Rossmann-like Domain"/>
    <property type="match status" value="1"/>
</dbReference>
<accession>A0A9E2NVW8</accession>
<dbReference type="AlphaFoldDB" id="A0A9E2NVW8"/>
<dbReference type="EMBL" id="JAHLFM010000014">
    <property type="protein sequence ID" value="MBU3830690.1"/>
    <property type="molecule type" value="Genomic_DNA"/>
</dbReference>
<keyword evidence="2" id="KW-0560">Oxidoreductase</keyword>
<dbReference type="Proteomes" id="UP000824247">
    <property type="component" value="Unassembled WGS sequence"/>
</dbReference>
<dbReference type="PRINTS" id="PR00081">
    <property type="entry name" value="GDHRDH"/>
</dbReference>
<comment type="caution">
    <text evidence="3">The sequence shown here is derived from an EMBL/GenBank/DDBJ whole genome shotgun (WGS) entry which is preliminary data.</text>
</comment>
<reference evidence="3" key="1">
    <citation type="journal article" date="2021" name="PeerJ">
        <title>Extensive microbial diversity within the chicken gut microbiome revealed by metagenomics and culture.</title>
        <authorList>
            <person name="Gilroy R."/>
            <person name="Ravi A."/>
            <person name="Getino M."/>
            <person name="Pursley I."/>
            <person name="Horton D.L."/>
            <person name="Alikhan N.F."/>
            <person name="Baker D."/>
            <person name="Gharbi K."/>
            <person name="Hall N."/>
            <person name="Watson M."/>
            <person name="Adriaenssens E.M."/>
            <person name="Foster-Nyarko E."/>
            <person name="Jarju S."/>
            <person name="Secka A."/>
            <person name="Antonio M."/>
            <person name="Oren A."/>
            <person name="Chaudhuri R.R."/>
            <person name="La Ragione R."/>
            <person name="Hildebrand F."/>
            <person name="Pallen M.J."/>
        </authorList>
    </citation>
    <scope>NUCLEOTIDE SEQUENCE</scope>
    <source>
        <strain evidence="3">A5-1222</strain>
    </source>
</reference>
<comment type="similarity">
    <text evidence="1">Belongs to the short-chain dehydrogenases/reductases (SDR) family.</text>
</comment>
<dbReference type="PANTHER" id="PTHR42879">
    <property type="entry name" value="3-OXOACYL-(ACYL-CARRIER-PROTEIN) REDUCTASE"/>
    <property type="match status" value="1"/>
</dbReference>
<name>A0A9E2NVW8_9BACT</name>
<dbReference type="FunFam" id="3.40.50.720:FF:000084">
    <property type="entry name" value="Short-chain dehydrogenase reductase"/>
    <property type="match status" value="1"/>
</dbReference>